<evidence type="ECO:0000313" key="2">
    <source>
        <dbReference type="Proteomes" id="UP001076464"/>
    </source>
</evidence>
<dbReference type="EMBL" id="JAPPUY010000013">
    <property type="protein sequence ID" value="MCY4747517.1"/>
    <property type="molecule type" value="Genomic_DNA"/>
</dbReference>
<proteinExistence type="predicted"/>
<keyword evidence="2" id="KW-1185">Reference proteome</keyword>
<organism evidence="1 2">
    <name type="scientific">Roseateles hydrophilus</name>
    <dbReference type="NCBI Taxonomy" id="2975054"/>
    <lineage>
        <taxon>Bacteria</taxon>
        <taxon>Pseudomonadati</taxon>
        <taxon>Pseudomonadota</taxon>
        <taxon>Betaproteobacteria</taxon>
        <taxon>Burkholderiales</taxon>
        <taxon>Sphaerotilaceae</taxon>
        <taxon>Roseateles</taxon>
    </lineage>
</organism>
<name>A0ACC6CGE0_9BURK</name>
<reference evidence="1" key="1">
    <citation type="submission" date="2022-08" db="EMBL/GenBank/DDBJ databases">
        <title>Genome sequencing of Pelomonas sp. UHG3.</title>
        <authorList>
            <person name="So Y."/>
        </authorList>
    </citation>
    <scope>NUCLEOTIDE SEQUENCE</scope>
    <source>
        <strain evidence="1">UHG3</strain>
    </source>
</reference>
<evidence type="ECO:0000313" key="1">
    <source>
        <dbReference type="EMBL" id="MCY4747517.1"/>
    </source>
</evidence>
<gene>
    <name evidence="1" type="ORF">NYO99_21320</name>
</gene>
<protein>
    <submittedName>
        <fullName evidence="1">Uncharacterized protein</fullName>
    </submittedName>
</protein>
<dbReference type="Proteomes" id="UP001076464">
    <property type="component" value="Unassembled WGS sequence"/>
</dbReference>
<accession>A0ACC6CGE0</accession>
<sequence>MMVGQVDLLTGEMLDGAALAVIYPKRKNGFSSTGWVAVSQNPMLELARADLGGEASRVLFFVLAKLDFENWINLNQTDAAQEMGLQRQNFVRGLRKLIELGVVLPGPKVGRNATYRLNPSFGWKGSAKGHNEALAERMKARGMSVVKSDHEAREELEAAGQMRLDSPPVQ</sequence>
<comment type="caution">
    <text evidence="1">The sequence shown here is derived from an EMBL/GenBank/DDBJ whole genome shotgun (WGS) entry which is preliminary data.</text>
</comment>